<feature type="domain" description="UspA" evidence="3">
    <location>
        <begin position="1"/>
        <end position="143"/>
    </location>
</feature>
<evidence type="ECO:0000259" key="3">
    <source>
        <dbReference type="Pfam" id="PF00582"/>
    </source>
</evidence>
<dbReference type="PIRSF" id="PIRSF006276">
    <property type="entry name" value="UspA"/>
    <property type="match status" value="1"/>
</dbReference>
<name>A0ABU9VS44_9CLOT</name>
<keyword evidence="5" id="KW-1185">Reference proteome</keyword>
<dbReference type="InterPro" id="IPR014729">
    <property type="entry name" value="Rossmann-like_a/b/a_fold"/>
</dbReference>
<protein>
    <recommendedName>
        <fullName evidence="2">Universal stress protein</fullName>
    </recommendedName>
</protein>
<accession>A0ABU9VS44</accession>
<keyword evidence="2" id="KW-0963">Cytoplasm</keyword>
<gene>
    <name evidence="4" type="ORF">AAIG11_05840</name>
</gene>
<sequence>MKKMMVAIDGSEISLKVLQKARTLADKFGSEVLILTVVKKLKAIHYHTGSDFQLSDEVDRVIEDSARKTLDGAKEQFESYEGRYETLLAYGEPAEEILVVAEREKPDLLVMGSRGLSGFGRVMLGSVSTKVLHHTGCDMLIVRCDD</sequence>
<dbReference type="CDD" id="cd00293">
    <property type="entry name" value="USP-like"/>
    <property type="match status" value="1"/>
</dbReference>
<dbReference type="EMBL" id="JBCITM010000004">
    <property type="protein sequence ID" value="MEN1759982.1"/>
    <property type="molecule type" value="Genomic_DNA"/>
</dbReference>
<comment type="caution">
    <text evidence="4">The sequence shown here is derived from an EMBL/GenBank/DDBJ whole genome shotgun (WGS) entry which is preliminary data.</text>
</comment>
<comment type="subcellular location">
    <subcellularLocation>
        <location evidence="2">Cytoplasm</location>
    </subcellularLocation>
</comment>
<comment type="similarity">
    <text evidence="1 2">Belongs to the universal stress protein A family.</text>
</comment>
<dbReference type="Proteomes" id="UP001407405">
    <property type="component" value="Unassembled WGS sequence"/>
</dbReference>
<organism evidence="4 5">
    <name type="scientific">Anoxynatronum sibiricum</name>
    <dbReference type="NCBI Taxonomy" id="210623"/>
    <lineage>
        <taxon>Bacteria</taxon>
        <taxon>Bacillati</taxon>
        <taxon>Bacillota</taxon>
        <taxon>Clostridia</taxon>
        <taxon>Eubacteriales</taxon>
        <taxon>Clostridiaceae</taxon>
        <taxon>Anoxynatronum</taxon>
    </lineage>
</organism>
<evidence type="ECO:0000256" key="2">
    <source>
        <dbReference type="PIRNR" id="PIRNR006276"/>
    </source>
</evidence>
<proteinExistence type="inferred from homology"/>
<dbReference type="RefSeq" id="WP_343185306.1">
    <property type="nucleotide sequence ID" value="NZ_JBCITM010000004.1"/>
</dbReference>
<dbReference type="PRINTS" id="PR01438">
    <property type="entry name" value="UNVRSLSTRESS"/>
</dbReference>
<dbReference type="SUPFAM" id="SSF52402">
    <property type="entry name" value="Adenine nucleotide alpha hydrolases-like"/>
    <property type="match status" value="1"/>
</dbReference>
<dbReference type="PANTHER" id="PTHR46268">
    <property type="entry name" value="STRESS RESPONSE PROTEIN NHAX"/>
    <property type="match status" value="1"/>
</dbReference>
<reference evidence="4 5" key="1">
    <citation type="submission" date="2024-04" db="EMBL/GenBank/DDBJ databases">
        <title>Genome sequencing and metabolic network reconstruction of aminoacids and betaine degradation by Anoxynatronum sibiricum.</title>
        <authorList>
            <person name="Detkova E.N."/>
            <person name="Boltjanskaja Y.V."/>
            <person name="Mardanov A.V."/>
            <person name="Kevbrin V."/>
        </authorList>
    </citation>
    <scope>NUCLEOTIDE SEQUENCE [LARGE SCALE GENOMIC DNA]</scope>
    <source>
        <strain evidence="4 5">Z-7981</strain>
    </source>
</reference>
<dbReference type="PANTHER" id="PTHR46268:SF6">
    <property type="entry name" value="UNIVERSAL STRESS PROTEIN UP12"/>
    <property type="match status" value="1"/>
</dbReference>
<dbReference type="InterPro" id="IPR006016">
    <property type="entry name" value="UspA"/>
</dbReference>
<evidence type="ECO:0000256" key="1">
    <source>
        <dbReference type="ARBA" id="ARBA00008791"/>
    </source>
</evidence>
<dbReference type="Pfam" id="PF00582">
    <property type="entry name" value="Usp"/>
    <property type="match status" value="1"/>
</dbReference>
<evidence type="ECO:0000313" key="5">
    <source>
        <dbReference type="Proteomes" id="UP001407405"/>
    </source>
</evidence>
<dbReference type="Gene3D" id="3.40.50.620">
    <property type="entry name" value="HUPs"/>
    <property type="match status" value="1"/>
</dbReference>
<evidence type="ECO:0000313" key="4">
    <source>
        <dbReference type="EMBL" id="MEN1759982.1"/>
    </source>
</evidence>
<dbReference type="InterPro" id="IPR006015">
    <property type="entry name" value="Universal_stress_UspA"/>
</dbReference>